<dbReference type="AlphaFoldDB" id="A0A4U6VQZ6"/>
<dbReference type="OMA" id="GCQRTRI"/>
<protein>
    <submittedName>
        <fullName evidence="1">Uncharacterized protein</fullName>
    </submittedName>
</protein>
<sequence>METWEFMNCIMEAMGCQRTRIDLPAKMLLSAALFSNMIRYRLGFQMFSTPLLHPDTIYFLSCTRTFNTSKARRLLGYYAIVSLEDGIMRISGHLQNYQIIWVSRGNNAPVDHRKQISC</sequence>
<keyword evidence="2" id="KW-1185">Reference proteome</keyword>
<reference evidence="1" key="1">
    <citation type="submission" date="2019-03" db="EMBL/GenBank/DDBJ databases">
        <title>WGS assembly of Setaria viridis.</title>
        <authorList>
            <person name="Huang P."/>
            <person name="Jenkins J."/>
            <person name="Grimwood J."/>
            <person name="Barry K."/>
            <person name="Healey A."/>
            <person name="Mamidi S."/>
            <person name="Sreedasyam A."/>
            <person name="Shu S."/>
            <person name="Feldman M."/>
            <person name="Wu J."/>
            <person name="Yu Y."/>
            <person name="Chen C."/>
            <person name="Johnson J."/>
            <person name="Rokhsar D."/>
            <person name="Baxter I."/>
            <person name="Schmutz J."/>
            <person name="Brutnell T."/>
            <person name="Kellogg E."/>
        </authorList>
    </citation>
    <scope>NUCLEOTIDE SEQUENCE [LARGE SCALE GENOMIC DNA]</scope>
</reference>
<name>A0A4U6VQZ6_SETVI</name>
<organism evidence="1 2">
    <name type="scientific">Setaria viridis</name>
    <name type="common">Green bristlegrass</name>
    <name type="synonym">Setaria italica subsp. viridis</name>
    <dbReference type="NCBI Taxonomy" id="4556"/>
    <lineage>
        <taxon>Eukaryota</taxon>
        <taxon>Viridiplantae</taxon>
        <taxon>Streptophyta</taxon>
        <taxon>Embryophyta</taxon>
        <taxon>Tracheophyta</taxon>
        <taxon>Spermatophyta</taxon>
        <taxon>Magnoliopsida</taxon>
        <taxon>Liliopsida</taxon>
        <taxon>Poales</taxon>
        <taxon>Poaceae</taxon>
        <taxon>PACMAD clade</taxon>
        <taxon>Panicoideae</taxon>
        <taxon>Panicodae</taxon>
        <taxon>Paniceae</taxon>
        <taxon>Cenchrinae</taxon>
        <taxon>Setaria</taxon>
    </lineage>
</organism>
<proteinExistence type="predicted"/>
<dbReference type="EMBL" id="CM016553">
    <property type="protein sequence ID" value="TKW30219.1"/>
    <property type="molecule type" value="Genomic_DNA"/>
</dbReference>
<dbReference type="Gramene" id="TKW30219">
    <property type="protein sequence ID" value="TKW30219"/>
    <property type="gene ID" value="SEVIR_2G021500v2"/>
</dbReference>
<accession>A0A4U6VQZ6</accession>
<dbReference type="SUPFAM" id="SSF51735">
    <property type="entry name" value="NAD(P)-binding Rossmann-fold domains"/>
    <property type="match status" value="1"/>
</dbReference>
<dbReference type="InterPro" id="IPR036291">
    <property type="entry name" value="NAD(P)-bd_dom_sf"/>
</dbReference>
<evidence type="ECO:0000313" key="1">
    <source>
        <dbReference type="EMBL" id="TKW30219.1"/>
    </source>
</evidence>
<dbReference type="Proteomes" id="UP000298652">
    <property type="component" value="Chromosome 2"/>
</dbReference>
<dbReference type="Gene3D" id="3.40.50.720">
    <property type="entry name" value="NAD(P)-binding Rossmann-like Domain"/>
    <property type="match status" value="1"/>
</dbReference>
<gene>
    <name evidence="1" type="ORF">SEVIR_2G021500v2</name>
</gene>
<evidence type="ECO:0000313" key="2">
    <source>
        <dbReference type="Proteomes" id="UP000298652"/>
    </source>
</evidence>